<protein>
    <recommendedName>
        <fullName evidence="2">YABBY protein C-terminal domain-containing protein</fullName>
    </recommendedName>
</protein>
<accession>A0AAE0G4J0</accession>
<sequence length="173" mass="18911">MLKISEGFEGLGRAFESLSGDPTFGLSTVNSADVAVTKGKGKKSRKKYDEEGNEIKRAPTRYNQFVKDNMKSVKAENQGLSASEVFKALASKWHAVKGEQTEKEGLFLPAAPQSTTAAGETAGGGNTEKVDGESKKKKKRKLEEDTVEEGADVDLKKEKKKKKKKKDKEAKDK</sequence>
<name>A0AAE0G4J0_9CHLO</name>
<gene>
    <name evidence="3" type="ORF">CYMTET_20548</name>
</gene>
<dbReference type="Pfam" id="PF04690">
    <property type="entry name" value="YABBY"/>
    <property type="match status" value="1"/>
</dbReference>
<dbReference type="InterPro" id="IPR036910">
    <property type="entry name" value="HMG_box_dom_sf"/>
</dbReference>
<feature type="domain" description="YABBY protein C-terminal" evidence="2">
    <location>
        <begin position="56"/>
        <end position="94"/>
    </location>
</feature>
<dbReference type="Proteomes" id="UP001190700">
    <property type="component" value="Unassembled WGS sequence"/>
</dbReference>
<dbReference type="AlphaFoldDB" id="A0AAE0G4J0"/>
<feature type="region of interest" description="Disordered" evidence="1">
    <location>
        <begin position="35"/>
        <end position="55"/>
    </location>
</feature>
<dbReference type="SUPFAM" id="SSF47095">
    <property type="entry name" value="HMG-box"/>
    <property type="match status" value="1"/>
</dbReference>
<feature type="region of interest" description="Disordered" evidence="1">
    <location>
        <begin position="101"/>
        <end position="173"/>
    </location>
</feature>
<proteinExistence type="predicted"/>
<keyword evidence="4" id="KW-1185">Reference proteome</keyword>
<evidence type="ECO:0000259" key="2">
    <source>
        <dbReference type="Pfam" id="PF04690"/>
    </source>
</evidence>
<dbReference type="CDD" id="cd00084">
    <property type="entry name" value="HMG-box_SF"/>
    <property type="match status" value="1"/>
</dbReference>
<comment type="caution">
    <text evidence="3">The sequence shown here is derived from an EMBL/GenBank/DDBJ whole genome shotgun (WGS) entry which is preliminary data.</text>
</comment>
<dbReference type="Gene3D" id="1.10.30.10">
    <property type="entry name" value="High mobility group box domain"/>
    <property type="match status" value="1"/>
</dbReference>
<dbReference type="InterPro" id="IPR056775">
    <property type="entry name" value="YABBY_C"/>
</dbReference>
<dbReference type="EMBL" id="LGRX02010020">
    <property type="protein sequence ID" value="KAK3271080.1"/>
    <property type="molecule type" value="Genomic_DNA"/>
</dbReference>
<evidence type="ECO:0000256" key="1">
    <source>
        <dbReference type="SAM" id="MobiDB-lite"/>
    </source>
</evidence>
<evidence type="ECO:0000313" key="3">
    <source>
        <dbReference type="EMBL" id="KAK3271080.1"/>
    </source>
</evidence>
<reference evidence="3 4" key="1">
    <citation type="journal article" date="2015" name="Genome Biol. Evol.">
        <title>Comparative Genomics of a Bacterivorous Green Alga Reveals Evolutionary Causalities and Consequences of Phago-Mixotrophic Mode of Nutrition.</title>
        <authorList>
            <person name="Burns J.A."/>
            <person name="Paasch A."/>
            <person name="Narechania A."/>
            <person name="Kim E."/>
        </authorList>
    </citation>
    <scope>NUCLEOTIDE SEQUENCE [LARGE SCALE GENOMIC DNA]</scope>
    <source>
        <strain evidence="3 4">PLY_AMNH</strain>
    </source>
</reference>
<evidence type="ECO:0000313" key="4">
    <source>
        <dbReference type="Proteomes" id="UP001190700"/>
    </source>
</evidence>
<organism evidence="3 4">
    <name type="scientific">Cymbomonas tetramitiformis</name>
    <dbReference type="NCBI Taxonomy" id="36881"/>
    <lineage>
        <taxon>Eukaryota</taxon>
        <taxon>Viridiplantae</taxon>
        <taxon>Chlorophyta</taxon>
        <taxon>Pyramimonadophyceae</taxon>
        <taxon>Pyramimonadales</taxon>
        <taxon>Pyramimonadaceae</taxon>
        <taxon>Cymbomonas</taxon>
    </lineage>
</organism>